<proteinExistence type="predicted"/>
<dbReference type="AlphaFoldDB" id="A0A818LZD8"/>
<evidence type="ECO:0000313" key="5">
    <source>
        <dbReference type="EMBL" id="CAF4606917.1"/>
    </source>
</evidence>
<comment type="caution">
    <text evidence="3">The sequence shown here is derived from an EMBL/GenBank/DDBJ whole genome shotgun (WGS) entry which is preliminary data.</text>
</comment>
<evidence type="ECO:0000313" key="6">
    <source>
        <dbReference type="Proteomes" id="UP000663872"/>
    </source>
</evidence>
<protein>
    <recommendedName>
        <fullName evidence="1">N-acetyltransferase domain-containing protein</fullName>
    </recommendedName>
</protein>
<dbReference type="Proteomes" id="UP000663872">
    <property type="component" value="Unassembled WGS sequence"/>
</dbReference>
<dbReference type="EMBL" id="CAJNYU010001806">
    <property type="protein sequence ID" value="CAF3469313.1"/>
    <property type="molecule type" value="Genomic_DNA"/>
</dbReference>
<dbReference type="GO" id="GO:0016747">
    <property type="term" value="F:acyltransferase activity, transferring groups other than amino-acyl groups"/>
    <property type="evidence" value="ECO:0007669"/>
    <property type="project" value="InterPro"/>
</dbReference>
<dbReference type="Pfam" id="PF00583">
    <property type="entry name" value="Acetyltransf_1"/>
    <property type="match status" value="1"/>
</dbReference>
<dbReference type="EMBL" id="CAJOBR010000111">
    <property type="protein sequence ID" value="CAF4466002.1"/>
    <property type="molecule type" value="Genomic_DNA"/>
</dbReference>
<dbReference type="InterPro" id="IPR016181">
    <property type="entry name" value="Acyl_CoA_acyltransferase"/>
</dbReference>
<reference evidence="3" key="1">
    <citation type="submission" date="2021-02" db="EMBL/GenBank/DDBJ databases">
        <authorList>
            <person name="Nowell W R."/>
        </authorList>
    </citation>
    <scope>NUCLEOTIDE SEQUENCE</scope>
</reference>
<dbReference type="Proteomes" id="UP000663869">
    <property type="component" value="Unassembled WGS sequence"/>
</dbReference>
<organism evidence="3 6">
    <name type="scientific">Rotaria socialis</name>
    <dbReference type="NCBI Taxonomy" id="392032"/>
    <lineage>
        <taxon>Eukaryota</taxon>
        <taxon>Metazoa</taxon>
        <taxon>Spiralia</taxon>
        <taxon>Gnathifera</taxon>
        <taxon>Rotifera</taxon>
        <taxon>Eurotatoria</taxon>
        <taxon>Bdelloidea</taxon>
        <taxon>Philodinida</taxon>
        <taxon>Philodinidae</taxon>
        <taxon>Rotaria</taxon>
    </lineage>
</organism>
<dbReference type="SUPFAM" id="SSF55729">
    <property type="entry name" value="Acyl-CoA N-acyltransferases (Nat)"/>
    <property type="match status" value="1"/>
</dbReference>
<evidence type="ECO:0000313" key="4">
    <source>
        <dbReference type="EMBL" id="CAF4466002.1"/>
    </source>
</evidence>
<feature type="domain" description="N-acetyltransferase" evidence="1">
    <location>
        <begin position="126"/>
        <end position="177"/>
    </location>
</feature>
<evidence type="ECO:0000313" key="3">
    <source>
        <dbReference type="EMBL" id="CAF3582652.1"/>
    </source>
</evidence>
<name>A0A818LZD8_9BILA</name>
<evidence type="ECO:0000313" key="2">
    <source>
        <dbReference type="EMBL" id="CAF3469313.1"/>
    </source>
</evidence>
<sequence length="201" mass="23766">MVLTLDDIDKNPELISTTDYFEGILINFRPLLLTDEKKLAQFLENLGPQTREFSTRNGYDLNEARDLCFAINRYDKLRLVALINNETIIALFEFSLSIVENEYKRFAEKYGIILNEVTYMRFGPCISGQYQNRHFGCWLFEKVKSMCMLMGKERLILWGGVFTHNKRAIRFYEKVGFRIFQDSYMNDGQYECLDGIYYLLQ</sequence>
<dbReference type="EMBL" id="CAJNYT010003599">
    <property type="protein sequence ID" value="CAF3582652.1"/>
    <property type="molecule type" value="Genomic_DNA"/>
</dbReference>
<dbReference type="Gene3D" id="3.40.630.30">
    <property type="match status" value="1"/>
</dbReference>
<evidence type="ECO:0000259" key="1">
    <source>
        <dbReference type="Pfam" id="PF00583"/>
    </source>
</evidence>
<gene>
    <name evidence="2" type="ORF">FME351_LOCUS14708</name>
    <name evidence="3" type="ORF">GRG538_LOCUS21796</name>
    <name evidence="4" type="ORF">QYT958_LOCUS1825</name>
    <name evidence="5" type="ORF">TSG867_LOCUS28187</name>
</gene>
<dbReference type="InterPro" id="IPR000182">
    <property type="entry name" value="GNAT_dom"/>
</dbReference>
<accession>A0A818LZD8</accession>
<dbReference type="Proteomes" id="UP000663848">
    <property type="component" value="Unassembled WGS sequence"/>
</dbReference>
<dbReference type="Proteomes" id="UP000663862">
    <property type="component" value="Unassembled WGS sequence"/>
</dbReference>
<dbReference type="EMBL" id="CAJOBQ010003454">
    <property type="protein sequence ID" value="CAF4606917.1"/>
    <property type="molecule type" value="Genomic_DNA"/>
</dbReference>